<reference evidence="1" key="1">
    <citation type="submission" date="2024-07" db="EMBL/GenBank/DDBJ databases">
        <title>Complete genome sequence of Verrucomicrobiaceae bacterium NT6N.</title>
        <authorList>
            <person name="Huang C."/>
            <person name="Takami H."/>
            <person name="Hamasaki K."/>
        </authorList>
    </citation>
    <scope>NUCLEOTIDE SEQUENCE</scope>
    <source>
        <strain evidence="1">NT6N</strain>
    </source>
</reference>
<dbReference type="KEGG" id="osu:NT6N_24150"/>
<accession>A0AAT9FMX6</accession>
<dbReference type="AlphaFoldDB" id="A0AAT9FMX6"/>
<name>A0AAT9FMX6_9BACT</name>
<dbReference type="EMBL" id="AP026866">
    <property type="protein sequence ID" value="BDS07375.1"/>
    <property type="molecule type" value="Genomic_DNA"/>
</dbReference>
<organism evidence="1">
    <name type="scientific">Oceaniferula spumae</name>
    <dbReference type="NCBI Taxonomy" id="2979115"/>
    <lineage>
        <taxon>Bacteria</taxon>
        <taxon>Pseudomonadati</taxon>
        <taxon>Verrucomicrobiota</taxon>
        <taxon>Verrucomicrobiia</taxon>
        <taxon>Verrucomicrobiales</taxon>
        <taxon>Verrucomicrobiaceae</taxon>
        <taxon>Oceaniferula</taxon>
    </lineage>
</organism>
<evidence type="ECO:0008006" key="2">
    <source>
        <dbReference type="Google" id="ProtNLM"/>
    </source>
</evidence>
<protein>
    <recommendedName>
        <fullName evidence="2">Chalcone isomerase domain-containing protein</fullName>
    </recommendedName>
</protein>
<evidence type="ECO:0000313" key="1">
    <source>
        <dbReference type="EMBL" id="BDS07375.1"/>
    </source>
</evidence>
<proteinExistence type="predicted"/>
<gene>
    <name evidence="1" type="ORF">NT6N_24150</name>
</gene>
<sequence>MAAKLVYSARLSSTFGNNKNIMKTIFTLITALLIGGVVAAPLPHIKLKTLSGTIKSFTWVGSFSQQQESVWPIVNPTGVSKTNARYFLVLSTTNLTKEQRDKITSYGRNANFAPKILNEFTTFLEDDEVIVMVQSERIKHLKVGSKVQVEGYDLAGDEFDIWEKHSSFLIDGKPRLEKPKK</sequence>